<dbReference type="InterPro" id="IPR045005">
    <property type="entry name" value="BPM1-6"/>
</dbReference>
<dbReference type="Gramene" id="TVU42832">
    <property type="protein sequence ID" value="TVU42832"/>
    <property type="gene ID" value="EJB05_09255"/>
</dbReference>
<dbReference type="PANTHER" id="PTHR26379:SF282">
    <property type="entry name" value="OS04G0433000 PROTEIN"/>
    <property type="match status" value="1"/>
</dbReference>
<reference evidence="2 3" key="1">
    <citation type="journal article" date="2019" name="Sci. Rep.">
        <title>A high-quality genome of Eragrostis curvula grass provides insights into Poaceae evolution and supports new strategies to enhance forage quality.</title>
        <authorList>
            <person name="Carballo J."/>
            <person name="Santos B.A.C.M."/>
            <person name="Zappacosta D."/>
            <person name="Garbus I."/>
            <person name="Selva J.P."/>
            <person name="Gallo C.A."/>
            <person name="Diaz A."/>
            <person name="Albertini E."/>
            <person name="Caccamo M."/>
            <person name="Echenique V."/>
        </authorList>
    </citation>
    <scope>NUCLEOTIDE SEQUENCE [LARGE SCALE GENOMIC DNA]</scope>
    <source>
        <strain evidence="3">cv. Victoria</strain>
        <tissue evidence="2">Leaf</tissue>
    </source>
</reference>
<proteinExistence type="predicted"/>
<evidence type="ECO:0000313" key="3">
    <source>
        <dbReference type="Proteomes" id="UP000324897"/>
    </source>
</evidence>
<dbReference type="CDD" id="cd00121">
    <property type="entry name" value="MATH"/>
    <property type="match status" value="1"/>
</dbReference>
<dbReference type="InterPro" id="IPR008974">
    <property type="entry name" value="TRAF-like"/>
</dbReference>
<dbReference type="Pfam" id="PF22486">
    <property type="entry name" value="MATH_2"/>
    <property type="match status" value="1"/>
</dbReference>
<comment type="caution">
    <text evidence="2">The sequence shown here is derived from an EMBL/GenBank/DDBJ whole genome shotgun (WGS) entry which is preliminary data.</text>
</comment>
<dbReference type="AlphaFoldDB" id="A0A5J9W281"/>
<gene>
    <name evidence="2" type="ORF">EJB05_09255</name>
</gene>
<dbReference type="InterPro" id="IPR002083">
    <property type="entry name" value="MATH/TRAF_dom"/>
</dbReference>
<name>A0A5J9W281_9POAL</name>
<dbReference type="PANTHER" id="PTHR26379">
    <property type="entry name" value="BTB/POZ AND MATH DOMAIN-CONTAINING PROTEIN 1"/>
    <property type="match status" value="1"/>
</dbReference>
<dbReference type="SUPFAM" id="SSF49599">
    <property type="entry name" value="TRAF domain-like"/>
    <property type="match status" value="1"/>
</dbReference>
<feature type="domain" description="MATH" evidence="1">
    <location>
        <begin position="52"/>
        <end position="161"/>
    </location>
</feature>
<organism evidence="2 3">
    <name type="scientific">Eragrostis curvula</name>
    <name type="common">weeping love grass</name>
    <dbReference type="NCBI Taxonomy" id="38414"/>
    <lineage>
        <taxon>Eukaryota</taxon>
        <taxon>Viridiplantae</taxon>
        <taxon>Streptophyta</taxon>
        <taxon>Embryophyta</taxon>
        <taxon>Tracheophyta</taxon>
        <taxon>Spermatophyta</taxon>
        <taxon>Magnoliopsida</taxon>
        <taxon>Liliopsida</taxon>
        <taxon>Poales</taxon>
        <taxon>Poaceae</taxon>
        <taxon>PACMAD clade</taxon>
        <taxon>Chloridoideae</taxon>
        <taxon>Eragrostideae</taxon>
        <taxon>Eragrostidinae</taxon>
        <taxon>Eragrostis</taxon>
    </lineage>
</organism>
<keyword evidence="3" id="KW-1185">Reference proteome</keyword>
<dbReference type="Proteomes" id="UP000324897">
    <property type="component" value="Unassembled WGS sequence"/>
</dbReference>
<sequence>MQKAGLESWSASISFVGSYIRHHRHHVVACAAGAGGVQPTRAASAVVAKPARGFQVFRIDGFSWTKALPGGKRISSEPFTVGGLVWVVDYYPNGTDASKLDSDYVSLYLRLVDGGDSYMADADHGGRVRAQFKFGLLDVAGTAAQTVSGAGLSASPLGPPH</sequence>
<dbReference type="EMBL" id="RWGY01000005">
    <property type="protein sequence ID" value="TVU42832.1"/>
    <property type="molecule type" value="Genomic_DNA"/>
</dbReference>
<protein>
    <recommendedName>
        <fullName evidence="1">MATH domain-containing protein</fullName>
    </recommendedName>
</protein>
<feature type="non-terminal residue" evidence="2">
    <location>
        <position position="1"/>
    </location>
</feature>
<accession>A0A5J9W281</accession>
<evidence type="ECO:0000313" key="2">
    <source>
        <dbReference type="EMBL" id="TVU42832.1"/>
    </source>
</evidence>
<dbReference type="GO" id="GO:0016567">
    <property type="term" value="P:protein ubiquitination"/>
    <property type="evidence" value="ECO:0007669"/>
    <property type="project" value="InterPro"/>
</dbReference>
<dbReference type="Gene3D" id="2.60.210.10">
    <property type="entry name" value="Apoptosis, Tumor Necrosis Factor Receptor Associated Protein 2, Chain A"/>
    <property type="match status" value="1"/>
</dbReference>
<dbReference type="PROSITE" id="PS50144">
    <property type="entry name" value="MATH"/>
    <property type="match status" value="1"/>
</dbReference>
<dbReference type="OrthoDB" id="640851at2759"/>
<evidence type="ECO:0000259" key="1">
    <source>
        <dbReference type="PROSITE" id="PS50144"/>
    </source>
</evidence>